<accession>G5NM41</accession>
<sequence length="55" mass="6506">MFKTFLRHPETARDFMEIHLPVSLRQLCDLRTLKLEPGSFIEKICEPIIPMCFGR</sequence>
<name>G5NM41_SALET</name>
<dbReference type="Pfam" id="PF04754">
    <property type="entry name" value="Transposase_31"/>
    <property type="match status" value="1"/>
</dbReference>
<proteinExistence type="predicted"/>
<evidence type="ECO:0000313" key="2">
    <source>
        <dbReference type="EMBL" id="EHC47785.1"/>
    </source>
</evidence>
<dbReference type="GO" id="GO:0006310">
    <property type="term" value="P:DNA recombination"/>
    <property type="evidence" value="ECO:0007669"/>
    <property type="project" value="TreeGrafter"/>
</dbReference>
<dbReference type="Proteomes" id="UP000003532">
    <property type="component" value="Unassembled WGS sequence"/>
</dbReference>
<dbReference type="PATRIC" id="fig|913075.3.peg.4946"/>
<protein>
    <submittedName>
        <fullName evidence="2">Transposase</fullName>
    </submittedName>
</protein>
<dbReference type="PANTHER" id="PTHR34611:SF2">
    <property type="entry name" value="INACTIVE RECOMBINATION-PROMOTING NUCLEASE-LIKE PROTEIN RPNE-RELATED"/>
    <property type="match status" value="1"/>
</dbReference>
<organism evidence="2 3">
    <name type="scientific">Salmonella enterica subsp. enterica serovar Inverness str. R8-3668</name>
    <dbReference type="NCBI Taxonomy" id="913075"/>
    <lineage>
        <taxon>Bacteria</taxon>
        <taxon>Pseudomonadati</taxon>
        <taxon>Pseudomonadota</taxon>
        <taxon>Gammaproteobacteria</taxon>
        <taxon>Enterobacterales</taxon>
        <taxon>Enterobacteriaceae</taxon>
        <taxon>Salmonella</taxon>
    </lineage>
</organism>
<dbReference type="BioCyc" id="SENT913075:G120P-1810-MONOMER"/>
<reference evidence="2 3" key="1">
    <citation type="journal article" date="2011" name="BMC Genomics">
        <title>Genome sequencing reveals diversification of virulence factor content and possible host adaptation in distinct subpopulations of Salmonella enterica.</title>
        <authorList>
            <person name="den Bakker H.C."/>
            <person name="Moreno Switt A.I."/>
            <person name="Govoni G."/>
            <person name="Cummings C.A."/>
            <person name="Ranieri M.L."/>
            <person name="Degoricija L."/>
            <person name="Hoelzer K."/>
            <person name="Rodriguez-Rivera L.D."/>
            <person name="Brown S."/>
            <person name="Bolchacova E."/>
            <person name="Furtado M.R."/>
            <person name="Wiedmann M."/>
        </authorList>
    </citation>
    <scope>NUCLEOTIDE SEQUENCE [LARGE SCALE GENOMIC DNA]</scope>
    <source>
        <strain evidence="2 3">R8-3668</strain>
    </source>
</reference>
<evidence type="ECO:0000259" key="1">
    <source>
        <dbReference type="Pfam" id="PF04754"/>
    </source>
</evidence>
<feature type="domain" description="Transposase (putative) YhgA-like" evidence="1">
    <location>
        <begin position="1"/>
        <end position="43"/>
    </location>
</feature>
<dbReference type="GO" id="GO:1990238">
    <property type="term" value="F:double-stranded DNA endonuclease activity"/>
    <property type="evidence" value="ECO:0007669"/>
    <property type="project" value="TreeGrafter"/>
</dbReference>
<dbReference type="InterPro" id="IPR051699">
    <property type="entry name" value="Rpn/YhgA-like_nuclease"/>
</dbReference>
<evidence type="ECO:0000313" key="3">
    <source>
        <dbReference type="Proteomes" id="UP000003532"/>
    </source>
</evidence>
<dbReference type="InterPro" id="IPR006842">
    <property type="entry name" value="Transposase_31"/>
</dbReference>
<comment type="caution">
    <text evidence="2">The sequence shown here is derived from an EMBL/GenBank/DDBJ whole genome shotgun (WGS) entry which is preliminary data.</text>
</comment>
<dbReference type="PANTHER" id="PTHR34611">
    <property type="match status" value="1"/>
</dbReference>
<dbReference type="EMBL" id="AFCO01002046">
    <property type="protein sequence ID" value="EHC47785.1"/>
    <property type="molecule type" value="Genomic_DNA"/>
</dbReference>
<gene>
    <name evidence="2" type="ORF">LTSEINV_6318</name>
</gene>
<dbReference type="AlphaFoldDB" id="G5NM41"/>